<evidence type="ECO:0000313" key="2">
    <source>
        <dbReference type="EMBL" id="KAK3294914.1"/>
    </source>
</evidence>
<name>A0AAE0HEN7_9PEZI</name>
<feature type="region of interest" description="Disordered" evidence="1">
    <location>
        <begin position="63"/>
        <end position="140"/>
    </location>
</feature>
<keyword evidence="3" id="KW-1185">Reference proteome</keyword>
<evidence type="ECO:0000256" key="1">
    <source>
        <dbReference type="SAM" id="MobiDB-lite"/>
    </source>
</evidence>
<feature type="compositionally biased region" description="Low complexity" evidence="1">
    <location>
        <begin position="127"/>
        <end position="138"/>
    </location>
</feature>
<comment type="caution">
    <text evidence="2">The sequence shown here is derived from an EMBL/GenBank/DDBJ whole genome shotgun (WGS) entry which is preliminary data.</text>
</comment>
<reference evidence="2" key="1">
    <citation type="journal article" date="2023" name="Mol. Phylogenet. Evol.">
        <title>Genome-scale phylogeny and comparative genomics of the fungal order Sordariales.</title>
        <authorList>
            <person name="Hensen N."/>
            <person name="Bonometti L."/>
            <person name="Westerberg I."/>
            <person name="Brannstrom I.O."/>
            <person name="Guillou S."/>
            <person name="Cros-Aarteil S."/>
            <person name="Calhoun S."/>
            <person name="Haridas S."/>
            <person name="Kuo A."/>
            <person name="Mondo S."/>
            <person name="Pangilinan J."/>
            <person name="Riley R."/>
            <person name="LaButti K."/>
            <person name="Andreopoulos B."/>
            <person name="Lipzen A."/>
            <person name="Chen C."/>
            <person name="Yan M."/>
            <person name="Daum C."/>
            <person name="Ng V."/>
            <person name="Clum A."/>
            <person name="Steindorff A."/>
            <person name="Ohm R.A."/>
            <person name="Martin F."/>
            <person name="Silar P."/>
            <person name="Natvig D.O."/>
            <person name="Lalanne C."/>
            <person name="Gautier V."/>
            <person name="Ament-Velasquez S.L."/>
            <person name="Kruys A."/>
            <person name="Hutchinson M.I."/>
            <person name="Powell A.J."/>
            <person name="Barry K."/>
            <person name="Miller A.N."/>
            <person name="Grigoriev I.V."/>
            <person name="Debuchy R."/>
            <person name="Gladieux P."/>
            <person name="Hiltunen Thoren M."/>
            <person name="Johannesson H."/>
        </authorList>
    </citation>
    <scope>NUCLEOTIDE SEQUENCE</scope>
    <source>
        <strain evidence="2">CBS 168.71</strain>
    </source>
</reference>
<protein>
    <submittedName>
        <fullName evidence="2">Uncharacterized protein</fullName>
    </submittedName>
</protein>
<dbReference type="Proteomes" id="UP001278766">
    <property type="component" value="Unassembled WGS sequence"/>
</dbReference>
<sequence length="549" mass="63623">MPTYLCHGFRWQRRSVRVYVILHNLDDASPEWIIPAKSSQCILKSFYEVFEFLPYCSPKRGRYTPTRELDSGDGDDEDDGRVPSASSASTKARSQSRGRGRSQSQSTQQSRSQSRANYQQPLPPLPTTTDESSSASISAEDDFSAQSWSAIKLLEEYDPNDLTAVSRPYAYVADYAVRIDLSCSIIDEIAKYEQKQLQSAHPAVSIPSGDTPPQSQGWFEGLRDELQHGEEIRWYVVVNNDEVRDWADEGSESTSSSGPPERGYQHQPDQTYQPSHQQQQQQQQPSQHQSQYQSQQQPPPGRPIPSREQRQHHAQYIHQQHIFEGSDQEKDQVPEKAQKIGSNGQEQKRGGQQQQLVFGESDQQRKHDEEKRQQQLLLQKREQQRKQEEEKRQQQLNLEQSQRQREREQEEEEQRLAWRELELKKARQRERERQRQREREKELERERERALERERKREGEERRQRDQIPPPHTNGTDINGQPPMVPEKDFFFPRPPTAKPNANTQTNAPPLRPKISIDFGRPKTPGGKGGGLRRLFSRAKIQVDGGVSP</sequence>
<reference evidence="2" key="2">
    <citation type="submission" date="2023-06" db="EMBL/GenBank/DDBJ databases">
        <authorList>
            <consortium name="Lawrence Berkeley National Laboratory"/>
            <person name="Haridas S."/>
            <person name="Hensen N."/>
            <person name="Bonometti L."/>
            <person name="Westerberg I."/>
            <person name="Brannstrom I.O."/>
            <person name="Guillou S."/>
            <person name="Cros-Aarteil S."/>
            <person name="Calhoun S."/>
            <person name="Kuo A."/>
            <person name="Mondo S."/>
            <person name="Pangilinan J."/>
            <person name="Riley R."/>
            <person name="Labutti K."/>
            <person name="Andreopoulos B."/>
            <person name="Lipzen A."/>
            <person name="Chen C."/>
            <person name="Yanf M."/>
            <person name="Daum C."/>
            <person name="Ng V."/>
            <person name="Clum A."/>
            <person name="Steindorff A."/>
            <person name="Ohm R."/>
            <person name="Martin F."/>
            <person name="Silar P."/>
            <person name="Natvig D."/>
            <person name="Lalanne C."/>
            <person name="Gautier V."/>
            <person name="Ament-Velasquez S.L."/>
            <person name="Kruys A."/>
            <person name="Hutchinson M.I."/>
            <person name="Powell A.J."/>
            <person name="Barry K."/>
            <person name="Miller A.N."/>
            <person name="Grigoriev I.V."/>
            <person name="Debuchy R."/>
            <person name="Gladieux P."/>
            <person name="Thoren M.H."/>
            <person name="Johannesson H."/>
        </authorList>
    </citation>
    <scope>NUCLEOTIDE SEQUENCE</scope>
    <source>
        <strain evidence="2">CBS 168.71</strain>
    </source>
</reference>
<organism evidence="2 3">
    <name type="scientific">Chaetomium fimeti</name>
    <dbReference type="NCBI Taxonomy" id="1854472"/>
    <lineage>
        <taxon>Eukaryota</taxon>
        <taxon>Fungi</taxon>
        <taxon>Dikarya</taxon>
        <taxon>Ascomycota</taxon>
        <taxon>Pezizomycotina</taxon>
        <taxon>Sordariomycetes</taxon>
        <taxon>Sordariomycetidae</taxon>
        <taxon>Sordariales</taxon>
        <taxon>Chaetomiaceae</taxon>
        <taxon>Chaetomium</taxon>
    </lineage>
</organism>
<dbReference type="GeneID" id="87836150"/>
<feature type="compositionally biased region" description="Basic and acidic residues" evidence="1">
    <location>
        <begin position="362"/>
        <end position="393"/>
    </location>
</feature>
<feature type="region of interest" description="Disordered" evidence="1">
    <location>
        <begin position="247"/>
        <end position="532"/>
    </location>
</feature>
<dbReference type="RefSeq" id="XP_062658428.1">
    <property type="nucleotide sequence ID" value="XM_062799202.1"/>
</dbReference>
<feature type="compositionally biased region" description="Low complexity" evidence="1">
    <location>
        <begin position="101"/>
        <end position="115"/>
    </location>
</feature>
<gene>
    <name evidence="2" type="ORF">B0H64DRAFT_197949</name>
</gene>
<proteinExistence type="predicted"/>
<feature type="compositionally biased region" description="Basic and acidic residues" evidence="1">
    <location>
        <begin position="402"/>
        <end position="466"/>
    </location>
</feature>
<dbReference type="EMBL" id="JAUEPN010000005">
    <property type="protein sequence ID" value="KAK3294914.1"/>
    <property type="molecule type" value="Genomic_DNA"/>
</dbReference>
<feature type="compositionally biased region" description="Low complexity" evidence="1">
    <location>
        <begin position="252"/>
        <end position="296"/>
    </location>
</feature>
<accession>A0AAE0HEN7</accession>
<dbReference type="AlphaFoldDB" id="A0AAE0HEN7"/>
<feature type="compositionally biased region" description="Basic and acidic residues" evidence="1">
    <location>
        <begin position="327"/>
        <end position="338"/>
    </location>
</feature>
<evidence type="ECO:0000313" key="3">
    <source>
        <dbReference type="Proteomes" id="UP001278766"/>
    </source>
</evidence>